<dbReference type="Proteomes" id="UP000006352">
    <property type="component" value="Unassembled WGS sequence"/>
</dbReference>
<proteinExistence type="predicted"/>
<organism evidence="2 3">
    <name type="scientific">Fibroporia radiculosa</name>
    <dbReference type="NCBI Taxonomy" id="599839"/>
    <lineage>
        <taxon>Eukaryota</taxon>
        <taxon>Fungi</taxon>
        <taxon>Dikarya</taxon>
        <taxon>Basidiomycota</taxon>
        <taxon>Agaricomycotina</taxon>
        <taxon>Agaricomycetes</taxon>
        <taxon>Polyporales</taxon>
        <taxon>Fibroporiaceae</taxon>
        <taxon>Fibroporia</taxon>
    </lineage>
</organism>
<sequence length="242" mass="26557">MTCSPSLSSSSTSPSASNSRKRSMSFSAPLPPQKSARTLRRTGSYLSLEDMQTAVETTLYGRNGAPSSLYANPSAGAPHTRSLRHYKDERDRRKATLRSSNTVVQMPSITVTTSHIPSRIPIPRLRTSSPLAPAPSVLPARTAFPRSKPEPDLYRVAITTRMRMSPEGRKILYMGPRLALSMLTATQELERSLFSATTELEQIVAAQRDADNDIVMADCDVSLGKSWVVVSSEDWEMIDRGA</sequence>
<evidence type="ECO:0000313" key="2">
    <source>
        <dbReference type="EMBL" id="CCM04987.1"/>
    </source>
</evidence>
<dbReference type="OrthoDB" id="3256438at2759"/>
<keyword evidence="3" id="KW-1185">Reference proteome</keyword>
<feature type="compositionally biased region" description="Low complexity" evidence="1">
    <location>
        <begin position="1"/>
        <end position="18"/>
    </location>
</feature>
<reference evidence="2 3" key="1">
    <citation type="journal article" date="2012" name="Appl. Environ. Microbiol.">
        <title>Short-read sequencing for genomic analysis of the brown rot fungus Fibroporia radiculosa.</title>
        <authorList>
            <person name="Tang J.D."/>
            <person name="Perkins A.D."/>
            <person name="Sonstegard T.S."/>
            <person name="Schroeder S.G."/>
            <person name="Burgess S.C."/>
            <person name="Diehl S.V."/>
        </authorList>
    </citation>
    <scope>NUCLEOTIDE SEQUENCE [LARGE SCALE GENOMIC DNA]</scope>
    <source>
        <strain evidence="2 3">TFFH 294</strain>
    </source>
</reference>
<accession>J4I0A3</accession>
<gene>
    <name evidence="2" type="ORF">FIBRA_07185</name>
</gene>
<dbReference type="InParanoid" id="J4I0A3"/>
<dbReference type="STRING" id="599839.J4I0A3"/>
<dbReference type="EMBL" id="HE797175">
    <property type="protein sequence ID" value="CCM04987.1"/>
    <property type="molecule type" value="Genomic_DNA"/>
</dbReference>
<feature type="region of interest" description="Disordered" evidence="1">
    <location>
        <begin position="1"/>
        <end position="44"/>
    </location>
</feature>
<dbReference type="GeneID" id="24099898"/>
<protein>
    <submittedName>
        <fullName evidence="2">Uncharacterized protein</fullName>
    </submittedName>
</protein>
<evidence type="ECO:0000256" key="1">
    <source>
        <dbReference type="SAM" id="MobiDB-lite"/>
    </source>
</evidence>
<dbReference type="AlphaFoldDB" id="J4I0A3"/>
<evidence type="ECO:0000313" key="3">
    <source>
        <dbReference type="Proteomes" id="UP000006352"/>
    </source>
</evidence>
<dbReference type="RefSeq" id="XP_012184270.1">
    <property type="nucleotide sequence ID" value="XM_012328880.1"/>
</dbReference>
<dbReference type="HOGENOM" id="CLU_055848_0_0_1"/>
<name>J4I0A3_9APHY</name>